<organism evidence="1 2">
    <name type="scientific">Phlebia brevispora</name>
    <dbReference type="NCBI Taxonomy" id="194682"/>
    <lineage>
        <taxon>Eukaryota</taxon>
        <taxon>Fungi</taxon>
        <taxon>Dikarya</taxon>
        <taxon>Basidiomycota</taxon>
        <taxon>Agaricomycotina</taxon>
        <taxon>Agaricomycetes</taxon>
        <taxon>Polyporales</taxon>
        <taxon>Meruliaceae</taxon>
        <taxon>Phlebia</taxon>
    </lineage>
</organism>
<evidence type="ECO:0000313" key="1">
    <source>
        <dbReference type="EMBL" id="KAJ3559959.1"/>
    </source>
</evidence>
<name>A0ACC1TFH8_9APHY</name>
<protein>
    <submittedName>
        <fullName evidence="1">Uncharacterized protein</fullName>
    </submittedName>
</protein>
<comment type="caution">
    <text evidence="1">The sequence shown here is derived from an EMBL/GenBank/DDBJ whole genome shotgun (WGS) entry which is preliminary data.</text>
</comment>
<accession>A0ACC1TFH8</accession>
<dbReference type="EMBL" id="JANHOG010000001">
    <property type="protein sequence ID" value="KAJ3559959.1"/>
    <property type="molecule type" value="Genomic_DNA"/>
</dbReference>
<dbReference type="Proteomes" id="UP001148662">
    <property type="component" value="Unassembled WGS sequence"/>
</dbReference>
<proteinExistence type="predicted"/>
<evidence type="ECO:0000313" key="2">
    <source>
        <dbReference type="Proteomes" id="UP001148662"/>
    </source>
</evidence>
<reference evidence="1" key="1">
    <citation type="submission" date="2022-07" db="EMBL/GenBank/DDBJ databases">
        <title>Genome Sequence of Phlebia brevispora.</title>
        <authorList>
            <person name="Buettner E."/>
        </authorList>
    </citation>
    <scope>NUCLEOTIDE SEQUENCE</scope>
    <source>
        <strain evidence="1">MPL23</strain>
    </source>
</reference>
<sequence length="435" mass="48771">MTTKFDDERAVFSQITRVARQIMDRLAPLRRSKGDIIKNPFDNRQRIISFTLPHPQSITPKLFNIGLSITAAKRLSELYVQYALQLRLENERAAYSTLHACLEARNSADTQREQYAIQAAFAARYERVLSDWTDRILARARRCVEDAQKMQDAAHPDKVPLKRKRSHSVEMDVASACDHNESVIPRKRKLNPTQVDRSFGGKNYQPKRCRNVATVSESLYSSHAAQRHFDCCTDTALSDVASERNMPAKRGTGFATNVPCYAFPTKYRDGCKLLVRKHTLPVRFNTPWPFEARKVSKPAGTAITRDAMEDLARCFAALHIGVESSKGKPKQIAKLKNRLSPIAAQVGYPGLAAVMPKAPLSALVRGAARIEVPNRSAPNGVSRAQGACKLDATEKRKPQEVRNILPKRVRTMRNSTDQRGPLYPSPITFSVIAQH</sequence>
<keyword evidence="2" id="KW-1185">Reference proteome</keyword>
<gene>
    <name evidence="1" type="ORF">NM688_g21</name>
</gene>